<keyword evidence="4" id="KW-0545">Nucleotide biosynthesis</keyword>
<sequence length="209" mass="23414">MDKPLEQQTALPGDYSSTSHGSIDVEGVIVPFKNMRTVTRRSDNLGWVDYFMAVACLTAQRSKDPSTQVGACIVDQQNKIVGVGYNGLPRGLDDDLMPWEKEGDFIKTKYAYIVHAELNAILNCIKTDQRDCTLYVSHFPCNECAKCIIQSGIKKIFYLSDKHHERETTKASKIMFKMAGVKCEQYLPSMSCVTQESDGSMVLNLAIRI</sequence>
<dbReference type="PANTHER" id="PTHR11086">
    <property type="entry name" value="DEOXYCYTIDYLATE DEAMINASE-RELATED"/>
    <property type="match status" value="1"/>
</dbReference>
<dbReference type="InterPro" id="IPR035105">
    <property type="entry name" value="Deoxycytidylate_deaminase_dom"/>
</dbReference>
<dbReference type="EMBL" id="JAIFTH010000128">
    <property type="protein sequence ID" value="KAG9510524.1"/>
    <property type="molecule type" value="Genomic_DNA"/>
</dbReference>
<comment type="cofactor">
    <cofactor evidence="1">
        <name>Zn(2+)</name>
        <dbReference type="ChEBI" id="CHEBI:29105"/>
    </cofactor>
</comment>
<organism evidence="10 11">
    <name type="scientific">Fragariocoptes setiger</name>
    <dbReference type="NCBI Taxonomy" id="1670756"/>
    <lineage>
        <taxon>Eukaryota</taxon>
        <taxon>Metazoa</taxon>
        <taxon>Ecdysozoa</taxon>
        <taxon>Arthropoda</taxon>
        <taxon>Chelicerata</taxon>
        <taxon>Arachnida</taxon>
        <taxon>Acari</taxon>
        <taxon>Acariformes</taxon>
        <taxon>Trombidiformes</taxon>
        <taxon>Prostigmata</taxon>
        <taxon>Eupodina</taxon>
        <taxon>Eriophyoidea</taxon>
        <taxon>Phytoptidae</taxon>
        <taxon>Fragariocoptes</taxon>
    </lineage>
</organism>
<keyword evidence="5" id="KW-0378">Hydrolase</keyword>
<dbReference type="CDD" id="cd01286">
    <property type="entry name" value="deoxycytidylate_deaminase"/>
    <property type="match status" value="1"/>
</dbReference>
<evidence type="ECO:0000313" key="11">
    <source>
        <dbReference type="Proteomes" id="UP000825002"/>
    </source>
</evidence>
<evidence type="ECO:0000313" key="10">
    <source>
        <dbReference type="EMBL" id="KAG9510524.1"/>
    </source>
</evidence>
<dbReference type="PROSITE" id="PS00903">
    <property type="entry name" value="CYT_DCMP_DEAMINASES_1"/>
    <property type="match status" value="1"/>
</dbReference>
<evidence type="ECO:0000256" key="2">
    <source>
        <dbReference type="ARBA" id="ARBA00006576"/>
    </source>
</evidence>
<dbReference type="InterPro" id="IPR015517">
    <property type="entry name" value="dCMP_deaminase-rel"/>
</dbReference>
<comment type="similarity">
    <text evidence="2">Belongs to the cytidine and deoxycytidylate deaminase family.</text>
</comment>
<dbReference type="SUPFAM" id="SSF53927">
    <property type="entry name" value="Cytidine deaminase-like"/>
    <property type="match status" value="1"/>
</dbReference>
<accession>A0ABQ7SAT0</accession>
<evidence type="ECO:0000256" key="7">
    <source>
        <dbReference type="ARBA" id="ARBA00038938"/>
    </source>
</evidence>
<evidence type="ECO:0000256" key="1">
    <source>
        <dbReference type="ARBA" id="ARBA00001947"/>
    </source>
</evidence>
<keyword evidence="6" id="KW-0862">Zinc</keyword>
<dbReference type="Proteomes" id="UP000825002">
    <property type="component" value="Unassembled WGS sequence"/>
</dbReference>
<feature type="non-terminal residue" evidence="10">
    <location>
        <position position="1"/>
    </location>
</feature>
<dbReference type="PROSITE" id="PS51747">
    <property type="entry name" value="CYT_DCMP_DEAMINASES_2"/>
    <property type="match status" value="1"/>
</dbReference>
<evidence type="ECO:0000256" key="5">
    <source>
        <dbReference type="ARBA" id="ARBA00022801"/>
    </source>
</evidence>
<evidence type="ECO:0000256" key="8">
    <source>
        <dbReference type="ARBA" id="ARBA00041763"/>
    </source>
</evidence>
<dbReference type="InterPro" id="IPR016193">
    <property type="entry name" value="Cytidine_deaminase-like"/>
</dbReference>
<evidence type="ECO:0000256" key="3">
    <source>
        <dbReference type="ARBA" id="ARBA00022723"/>
    </source>
</evidence>
<feature type="domain" description="CMP/dCMP-type deaminase" evidence="9">
    <location>
        <begin position="46"/>
        <end position="194"/>
    </location>
</feature>
<protein>
    <recommendedName>
        <fullName evidence="8">dCMP deaminase</fullName>
        <ecNumber evidence="7">3.5.4.12</ecNumber>
    </recommendedName>
    <alternativeName>
        <fullName evidence="8">dCMP deaminase</fullName>
    </alternativeName>
</protein>
<dbReference type="Gene3D" id="3.40.140.10">
    <property type="entry name" value="Cytidine Deaminase, domain 2"/>
    <property type="match status" value="1"/>
</dbReference>
<comment type="caution">
    <text evidence="10">The sequence shown here is derived from an EMBL/GenBank/DDBJ whole genome shotgun (WGS) entry which is preliminary data.</text>
</comment>
<dbReference type="EC" id="3.5.4.12" evidence="7"/>
<evidence type="ECO:0000256" key="4">
    <source>
        <dbReference type="ARBA" id="ARBA00022727"/>
    </source>
</evidence>
<proteinExistence type="inferred from homology"/>
<keyword evidence="11" id="KW-1185">Reference proteome</keyword>
<dbReference type="InterPro" id="IPR002125">
    <property type="entry name" value="CMP_dCMP_dom"/>
</dbReference>
<evidence type="ECO:0000256" key="6">
    <source>
        <dbReference type="ARBA" id="ARBA00022833"/>
    </source>
</evidence>
<dbReference type="InterPro" id="IPR016192">
    <property type="entry name" value="APOBEC/CMP_deaminase_Zn-bd"/>
</dbReference>
<name>A0ABQ7SAT0_9ACAR</name>
<dbReference type="PANTHER" id="PTHR11086:SF18">
    <property type="entry name" value="DEOXYCYTIDYLATE DEAMINASE"/>
    <property type="match status" value="1"/>
</dbReference>
<evidence type="ECO:0000259" key="9">
    <source>
        <dbReference type="PROSITE" id="PS51747"/>
    </source>
</evidence>
<reference evidence="10 11" key="1">
    <citation type="submission" date="2020-10" db="EMBL/GenBank/DDBJ databases">
        <authorList>
            <person name="Klimov P.B."/>
            <person name="Dyachkov S.M."/>
            <person name="Chetverikov P.E."/>
        </authorList>
    </citation>
    <scope>NUCLEOTIDE SEQUENCE [LARGE SCALE GENOMIC DNA]</scope>
    <source>
        <strain evidence="10">BMOC 18-1129-001#AD2665</strain>
        <tissue evidence="10">Entire mites</tissue>
    </source>
</reference>
<gene>
    <name evidence="10" type="primary">Dctd</name>
    <name evidence="10" type="ORF">GZH46_00928</name>
</gene>
<dbReference type="Pfam" id="PF00383">
    <property type="entry name" value="dCMP_cyt_deam_1"/>
    <property type="match status" value="1"/>
</dbReference>
<keyword evidence="3" id="KW-0479">Metal-binding</keyword>